<proteinExistence type="predicted"/>
<name>A0A3P6BW61_BRACM</name>
<sequence length="55" mass="6715">MKLTNIQFDLAKKNNNIQFETKRFCVLLSRLYIWKPKRVDTQRVKSIFVRRVESN</sequence>
<gene>
    <name evidence="1" type="ORF">BRAA04T15964Z</name>
</gene>
<evidence type="ECO:0000313" key="1">
    <source>
        <dbReference type="EMBL" id="VDD10447.1"/>
    </source>
</evidence>
<accession>A0A3P6BW61</accession>
<reference evidence="1" key="1">
    <citation type="submission" date="2018-11" db="EMBL/GenBank/DDBJ databases">
        <authorList>
            <consortium name="Genoscope - CEA"/>
            <person name="William W."/>
        </authorList>
    </citation>
    <scope>NUCLEOTIDE SEQUENCE</scope>
</reference>
<organism evidence="1">
    <name type="scientific">Brassica campestris</name>
    <name type="common">Field mustard</name>
    <dbReference type="NCBI Taxonomy" id="3711"/>
    <lineage>
        <taxon>Eukaryota</taxon>
        <taxon>Viridiplantae</taxon>
        <taxon>Streptophyta</taxon>
        <taxon>Embryophyta</taxon>
        <taxon>Tracheophyta</taxon>
        <taxon>Spermatophyta</taxon>
        <taxon>Magnoliopsida</taxon>
        <taxon>eudicotyledons</taxon>
        <taxon>Gunneridae</taxon>
        <taxon>Pentapetalae</taxon>
        <taxon>rosids</taxon>
        <taxon>malvids</taxon>
        <taxon>Brassicales</taxon>
        <taxon>Brassicaceae</taxon>
        <taxon>Brassiceae</taxon>
        <taxon>Brassica</taxon>
    </lineage>
</organism>
<protein>
    <submittedName>
        <fullName evidence="1">Uncharacterized protein</fullName>
    </submittedName>
</protein>
<dbReference type="EMBL" id="LR031576">
    <property type="protein sequence ID" value="VDD10447.1"/>
    <property type="molecule type" value="Genomic_DNA"/>
</dbReference>
<dbReference type="AlphaFoldDB" id="A0A3P6BW61"/>